<protein>
    <recommendedName>
        <fullName evidence="1">SnoaL-like domain-containing protein</fullName>
    </recommendedName>
</protein>
<organism evidence="2 3">
    <name type="scientific">Novosphingobium fuchskuhlense</name>
    <dbReference type="NCBI Taxonomy" id="1117702"/>
    <lineage>
        <taxon>Bacteria</taxon>
        <taxon>Pseudomonadati</taxon>
        <taxon>Pseudomonadota</taxon>
        <taxon>Alphaproteobacteria</taxon>
        <taxon>Sphingomonadales</taxon>
        <taxon>Sphingomonadaceae</taxon>
        <taxon>Novosphingobium</taxon>
    </lineage>
</organism>
<evidence type="ECO:0000259" key="1">
    <source>
        <dbReference type="Pfam" id="PF13577"/>
    </source>
</evidence>
<dbReference type="STRING" id="1117702.AQZ52_00255"/>
<dbReference type="EMBL" id="LLZS01000001">
    <property type="protein sequence ID" value="KUR73457.1"/>
    <property type="molecule type" value="Genomic_DNA"/>
</dbReference>
<keyword evidence="3" id="KW-1185">Reference proteome</keyword>
<dbReference type="SUPFAM" id="SSF54427">
    <property type="entry name" value="NTF2-like"/>
    <property type="match status" value="1"/>
</dbReference>
<feature type="domain" description="SnoaL-like" evidence="1">
    <location>
        <begin position="7"/>
        <end position="125"/>
    </location>
</feature>
<dbReference type="Pfam" id="PF13577">
    <property type="entry name" value="SnoaL_4"/>
    <property type="match status" value="1"/>
</dbReference>
<dbReference type="Proteomes" id="UP000058012">
    <property type="component" value="Unassembled WGS sequence"/>
</dbReference>
<reference evidence="2 3" key="1">
    <citation type="submission" date="2015-10" db="EMBL/GenBank/DDBJ databases">
        <title>Draft genome sequence of Novosphingobium fuchskuhlense DSM 25065 isolated from a surface water sample of the southwest basin of Lake Grosse Fuchskuhle.</title>
        <authorList>
            <person name="Ruckert C."/>
            <person name="Winkler A."/>
            <person name="Glaeser J."/>
            <person name="Grossart H.-P."/>
            <person name="Kalinowski J."/>
            <person name="Glaeser S."/>
        </authorList>
    </citation>
    <scope>NUCLEOTIDE SEQUENCE [LARGE SCALE GENOMIC DNA]</scope>
    <source>
        <strain evidence="2 3">FNE08-7</strain>
    </source>
</reference>
<dbReference type="RefSeq" id="WP_067905973.1">
    <property type="nucleotide sequence ID" value="NZ_KQ954244.1"/>
</dbReference>
<evidence type="ECO:0000313" key="3">
    <source>
        <dbReference type="Proteomes" id="UP000058012"/>
    </source>
</evidence>
<gene>
    <name evidence="2" type="ORF">AQZ52_00255</name>
</gene>
<dbReference type="InterPro" id="IPR037401">
    <property type="entry name" value="SnoaL-like"/>
</dbReference>
<dbReference type="AlphaFoldDB" id="A0A124JWM0"/>
<accession>A0A124JWM0</accession>
<sequence length="134" mass="14822">MAITGPIEDQLAIRALHDNYADAVFRRDAADWGALWADDAVWDLAGTIVNGKDAIVGLWTGAMSTFAFVGFFQQTAAIVIDGDTATGRVYTNETLEDQEGNLRRSIGRYEDTYVRRGGTWLYQSRSFSVLKGYS</sequence>
<dbReference type="OrthoDB" id="7510033at2"/>
<name>A0A124JWM0_9SPHN</name>
<comment type="caution">
    <text evidence="2">The sequence shown here is derived from an EMBL/GenBank/DDBJ whole genome shotgun (WGS) entry which is preliminary data.</text>
</comment>
<dbReference type="InterPro" id="IPR032710">
    <property type="entry name" value="NTF2-like_dom_sf"/>
</dbReference>
<evidence type="ECO:0000313" key="2">
    <source>
        <dbReference type="EMBL" id="KUR73457.1"/>
    </source>
</evidence>
<proteinExistence type="predicted"/>
<dbReference type="Gene3D" id="3.10.450.50">
    <property type="match status" value="1"/>
</dbReference>